<gene>
    <name evidence="5" type="ORF">ANE_LOCUS9133</name>
</gene>
<feature type="coiled-coil region" evidence="3">
    <location>
        <begin position="1406"/>
        <end position="1433"/>
    </location>
</feature>
<dbReference type="OrthoDB" id="10255522at2759"/>
<feature type="coiled-coil region" evidence="3">
    <location>
        <begin position="479"/>
        <end position="628"/>
    </location>
</feature>
<keyword evidence="1 3" id="KW-0175">Coiled coil</keyword>
<evidence type="ECO:0000313" key="5">
    <source>
        <dbReference type="EMBL" id="VVA98688.1"/>
    </source>
</evidence>
<dbReference type="GO" id="GO:0005886">
    <property type="term" value="C:plasma membrane"/>
    <property type="evidence" value="ECO:0007669"/>
    <property type="project" value="TreeGrafter"/>
</dbReference>
<feature type="coiled-coil region" evidence="3">
    <location>
        <begin position="164"/>
        <end position="436"/>
    </location>
</feature>
<dbReference type="InterPro" id="IPR011684">
    <property type="entry name" value="NAB"/>
</dbReference>
<proteinExistence type="inferred from homology"/>
<evidence type="ECO:0000256" key="2">
    <source>
        <dbReference type="ARBA" id="ARBA00038006"/>
    </source>
</evidence>
<dbReference type="PROSITE" id="PS51774">
    <property type="entry name" value="NAB"/>
    <property type="match status" value="1"/>
</dbReference>
<sequence>MATVLHSESRRLYSWWWDSHIPKNSKWIQQNLADMDSKVKAMIKLIEEDADSFARRAEMYYKKRPELMKLVEEFYRAYRALAERYDHATVELRHAQKTMAEAFPNQVPFDMIEDSASSSCSEPRTPEKMPPGIQPFYDSEKYSATSKRGLSQLTECSGSSDTEVECLKRTLVELGAEKEALNLQYQLSLNILSKLEKDLKDAQKDVTGLDERASKAEIESKILTESLAKLEAERDDALLRYNQSVEKIADLEESFAHAQEDMKGLTNRVTIAETEAQSLKEEHSRLLSEKEAGLAQYNRCLEMISTLEKKVKEAEENAQMFSDQSAKAEDEVKALRHELLKVNEAKEGLSLRYQQCLETISKLEREVSHAQDNAKRLSSEVLAGAAKLKTVADQCTLLESSNESLKIEADGLTHKLAAKDQELLQKQNELEKFQALIQDEHSRCLEIEASLRSLKSFHSQSQEEQKVLTSELQVKVDMLRDLETRNLKLEGDISSVKEENWNLSELSDSSMISLETQKCEISSLKEVKERLEKEVARQINQSSALQEEIRCLKDEIDSLNRRYQTIMEQVKLAGLDPESLACSVRKLQDEKSKLTELCNHQRDDKDALTEKLREMDNLLRKNVGLEKLLLESNTKLDGSREKTKDLLERCESLRGEKSEFIAERANLLSQLQIMTENMQKLLEKNSLLETSLSGANIELQGVREKSNCFEEFFQLLKNDKAELIKERESLLSQLNSVKEKLGVLEKKFTELEGKYAELQRDKQFKNLQVEELRVSLATEKEDRASYERSTDTRLADLQSNVSFLREECRSRKKEFEEELDKAVNAQVEIFILQKFIEDLEQKNFSLLIECQKYAEASTFSEKLISELESENLEQQMEAEYLVHEIDNCRSAIYQVFKALHHEADCKTADQKIAKERIPVSRILSEINELRCSLSSAEYETQRLVIENSVLLSLIGQFQSDGMKVESEKRNVEKDLETIVHQYGMLKKDRLELLGINRQLKSELIDREQRELELRAELQTEHLKFESLHESYMALHQDYSNVLDQNKCLDLKFSELKGEMCILEEENCATLQEAVALSSMSVVYQSFGSEKAKQIEAFAENLSSLQDINRGLKQKVETLEEKLKGKDADSQEFNRNLERLQESLEEANELTDLLEHQISDKEEILRQKATELLEAEEMLKATHNANAELCEAVKELRKDCKESRQLRGNLERQISELFDLSGRQDEEIKKLSSLKENLESEVELLHKEIQEQRVREEFLSSELQEKSNEFGLWDAEATSFYFDLQISTVREVLLENKVKELTGVCENLKDEAFTKTTEIKQIKETVGFLEYEVTELKTQLSAYDPVVASLAEDVKSLEQNALSLMKLRMPADPDIEAVQNDEHPEEVVSHGPPRHSSTNLDNGIVLLQNMKSRIKTIEQAVVEQKKRLGKLKRRSSSHRNRDRKLFELEDKFSGEIRQSRSPAMTEMRNGSLMKDIPLDHVADSPFYGRSRRTSRGSNDQMLELWEESAEPESSIKSLINNKISKKPMIPRLHRRSRNPSIESQSEKVVGVVDKLELSRSIEDKAKILERLLSDSRRLASLRISLRDLKTKLVMNEKPGKFTNPDFARVRKQLKEMEEAIFQLANTNEILCKEIEETGDARDIYRKVVMEKSRNGSEKIEQMLQEMQNIERTVLKLEDGAAKSKGKKKFSESRTVILLRDIIHKGGKRTARKKKNRFCGCMRSSAKEE</sequence>
<reference evidence="5" key="1">
    <citation type="submission" date="2019-07" db="EMBL/GenBank/DDBJ databases">
        <authorList>
            <person name="Dittberner H."/>
        </authorList>
    </citation>
    <scope>NUCLEOTIDE SEQUENCE [LARGE SCALE GENOMIC DNA]</scope>
</reference>
<evidence type="ECO:0000259" key="4">
    <source>
        <dbReference type="PROSITE" id="PS51774"/>
    </source>
</evidence>
<evidence type="ECO:0000313" key="6">
    <source>
        <dbReference type="Proteomes" id="UP000489600"/>
    </source>
</evidence>
<feature type="domain" description="NAB" evidence="4">
    <location>
        <begin position="13"/>
        <end position="92"/>
    </location>
</feature>
<feature type="coiled-coil region" evidence="3">
    <location>
        <begin position="1094"/>
        <end position="1310"/>
    </location>
</feature>
<evidence type="ECO:0000256" key="1">
    <source>
        <dbReference type="ARBA" id="ARBA00023054"/>
    </source>
</evidence>
<organism evidence="5 6">
    <name type="scientific">Arabis nemorensis</name>
    <dbReference type="NCBI Taxonomy" id="586526"/>
    <lineage>
        <taxon>Eukaryota</taxon>
        <taxon>Viridiplantae</taxon>
        <taxon>Streptophyta</taxon>
        <taxon>Embryophyta</taxon>
        <taxon>Tracheophyta</taxon>
        <taxon>Spermatophyta</taxon>
        <taxon>Magnoliopsida</taxon>
        <taxon>eudicotyledons</taxon>
        <taxon>Gunneridae</taxon>
        <taxon>Pentapetalae</taxon>
        <taxon>rosids</taxon>
        <taxon>malvids</taxon>
        <taxon>Brassicales</taxon>
        <taxon>Brassicaceae</taxon>
        <taxon>Arabideae</taxon>
        <taxon>Arabis</taxon>
    </lineage>
</organism>
<protein>
    <recommendedName>
        <fullName evidence="4">NAB domain-containing protein</fullName>
    </recommendedName>
</protein>
<comment type="similarity">
    <text evidence="2">Belongs to the NET family.</text>
</comment>
<dbReference type="PANTHER" id="PTHR32258:SF6">
    <property type="entry name" value="PROTEIN NETWORKED 1A"/>
    <property type="match status" value="1"/>
</dbReference>
<keyword evidence="6" id="KW-1185">Reference proteome</keyword>
<dbReference type="EMBL" id="CABITT030000003">
    <property type="protein sequence ID" value="VVA98688.1"/>
    <property type="molecule type" value="Genomic_DNA"/>
</dbReference>
<evidence type="ECO:0000256" key="3">
    <source>
        <dbReference type="SAM" id="Coils"/>
    </source>
</evidence>
<feature type="coiled-coil region" evidence="3">
    <location>
        <begin position="1651"/>
        <end position="1678"/>
    </location>
</feature>
<name>A0A565BAL6_9BRAS</name>
<dbReference type="Proteomes" id="UP000489600">
    <property type="component" value="Unassembled WGS sequence"/>
</dbReference>
<dbReference type="GO" id="GO:0051015">
    <property type="term" value="F:actin filament binding"/>
    <property type="evidence" value="ECO:0007669"/>
    <property type="project" value="TreeGrafter"/>
</dbReference>
<comment type="caution">
    <text evidence="5">The sequence shown here is derived from an EMBL/GenBank/DDBJ whole genome shotgun (WGS) entry which is preliminary data.</text>
</comment>
<dbReference type="Pfam" id="PF07765">
    <property type="entry name" value="KIP1"/>
    <property type="match status" value="1"/>
</dbReference>
<dbReference type="InterPro" id="IPR051861">
    <property type="entry name" value="NET_actin-binding_domain"/>
</dbReference>
<dbReference type="PANTHER" id="PTHR32258">
    <property type="entry name" value="PROTEIN NETWORKED 4A"/>
    <property type="match status" value="1"/>
</dbReference>
<accession>A0A565BAL6</accession>
<feature type="coiled-coil region" evidence="3">
    <location>
        <begin position="664"/>
        <end position="825"/>
    </location>
</feature>